<dbReference type="SMART" id="SM00408">
    <property type="entry name" value="IGc2"/>
    <property type="match status" value="5"/>
</dbReference>
<evidence type="ECO:0000259" key="11">
    <source>
        <dbReference type="PROSITE" id="PS50835"/>
    </source>
</evidence>
<evidence type="ECO:0000256" key="5">
    <source>
        <dbReference type="ARBA" id="ARBA00022889"/>
    </source>
</evidence>
<dbReference type="InterPro" id="IPR003961">
    <property type="entry name" value="FN3_dom"/>
</dbReference>
<feature type="region of interest" description="Disordered" evidence="10">
    <location>
        <begin position="643"/>
        <end position="664"/>
    </location>
</feature>
<dbReference type="KEGG" id="hazt:108675387"/>
<evidence type="ECO:0000256" key="10">
    <source>
        <dbReference type="SAM" id="MobiDB-lite"/>
    </source>
</evidence>
<dbReference type="InterPro" id="IPR050964">
    <property type="entry name" value="Striated_Muscle_Regulatory"/>
</dbReference>
<evidence type="ECO:0000259" key="12">
    <source>
        <dbReference type="PROSITE" id="PS50853"/>
    </source>
</evidence>
<dbReference type="OMA" id="CPITHFR"/>
<dbReference type="InterPro" id="IPR013783">
    <property type="entry name" value="Ig-like_fold"/>
</dbReference>
<keyword evidence="8" id="KW-1015">Disulfide bond</keyword>
<dbReference type="Pfam" id="PF07679">
    <property type="entry name" value="I-set"/>
    <property type="match status" value="1"/>
</dbReference>
<feature type="domain" description="Ig-like" evidence="11">
    <location>
        <begin position="889"/>
        <end position="989"/>
    </location>
</feature>
<feature type="domain" description="Fibronectin type-III" evidence="12">
    <location>
        <begin position="510"/>
        <end position="655"/>
    </location>
</feature>
<feature type="domain" description="Ig-like" evidence="11">
    <location>
        <begin position="86"/>
        <end position="159"/>
    </location>
</feature>
<dbReference type="InterPro" id="IPR036116">
    <property type="entry name" value="FN3_sf"/>
</dbReference>
<feature type="domain" description="Fibronectin type-III" evidence="12">
    <location>
        <begin position="660"/>
        <end position="788"/>
    </location>
</feature>
<evidence type="ECO:0000313" key="14">
    <source>
        <dbReference type="RefSeq" id="XP_047741115.1"/>
    </source>
</evidence>
<dbReference type="GO" id="GO:0009653">
    <property type="term" value="P:anatomical structure morphogenesis"/>
    <property type="evidence" value="ECO:0007669"/>
    <property type="project" value="UniProtKB-ARBA"/>
</dbReference>
<feature type="domain" description="Ig-like" evidence="11">
    <location>
        <begin position="162"/>
        <end position="255"/>
    </location>
</feature>
<dbReference type="SUPFAM" id="SSF48726">
    <property type="entry name" value="Immunoglobulin"/>
    <property type="match status" value="6"/>
</dbReference>
<dbReference type="PROSITE" id="PS50835">
    <property type="entry name" value="IG_LIKE"/>
    <property type="match status" value="5"/>
</dbReference>
<dbReference type="FunFam" id="2.60.40.10:FF:000333">
    <property type="entry name" value="Down syndrome cell adhesion molecule"/>
    <property type="match status" value="1"/>
</dbReference>
<dbReference type="SMART" id="SM00409">
    <property type="entry name" value="IG"/>
    <property type="match status" value="4"/>
</dbReference>
<dbReference type="SUPFAM" id="SSF49265">
    <property type="entry name" value="Fibronectin type III"/>
    <property type="match status" value="4"/>
</dbReference>
<dbReference type="GO" id="GO:0007155">
    <property type="term" value="P:cell adhesion"/>
    <property type="evidence" value="ECO:0007669"/>
    <property type="project" value="UniProtKB-KW"/>
</dbReference>
<sequence length="1535" mass="165959">MEPQTAVAGETFVVTCPVGGYPYEKITWQKDGVSLPSDHRQRVHSNGTLSVSAVSRLADEGRYACTVRDRQGTSGVLAGDRVMVGCYVNKGDPPIQISWDKDGVALHHNNLAGVTVQDKGEFWSVLELAPIEITHAGVYTCTARNHWASQSRNATLIVNVPPRLAPIVFTGGNRAGQRVQAICSLEEGDPPITMRWLKNGIHLLESNEDLHISQANDFTTILVIKKTREDSSGNYSCSAGNSARTAVVYTALTISVPPTWVIEPMDATVPLGESLSVACSAHGFPQPTVTWRRKAASGEWSADFRGGAVWRGHGGNATLSLPRAALAHEGRYLCQATNDVGAGLSKIISVTVDGELSRHGAQAEDSGPREAASVFTVSDARPDDAGLYICEASNAHGTRTADFSLHVMDVPAAPVGLSVAGEGSRHVALQWVAPTSPTGEQAIITAYRVSYSTDEGFNGHVRVDAPLARVEGLLPATVYRFSVVAENRVGSSQASLPVIHKTLQEKPSGFPRSVKIVSATANSFRLTWLPPLPNATHGTLLGYHLGIRLNSLSRRDDVSSYSFLTIKLADGEEASAGAVEYSAKQLTSLVDEMPSMPTALAGNISVDDVGSTGGLMEATVRGLEPFTSYAVLLRPFNAMGLGPPSPPVTATTAEDKPSSPPSHVTCDGVTASSLLVSWSPPTHGANGVITSYRIVYRRLMDAQSDALVNLPLSPATSPTIGHHYLSIGTNGYSGTDSSAGGVMVITEGLMARLVSLKAYSNYSVAVAAATAIGTGVMSEPLICTTEQDDNSESSPVVEAHTKGRPPEPPPQFQFITTNSTQATLYLTQWENGGCPITHFRVQYRKHRVNDWTTVSNSVPVHRTYAVSNLEPGQQYEVRVTAHNSAGATPATYSVATPLLHGAVKAGVWSVGGTVGVAWKQDVRLPCRVTGEPKPTTTWTHRAGPVHFDSRTSVVDDFLRLLDVQRSSAGRYECTAVNEHGSDSVVYDLRVLMPPSPPSLHVTETTPSSVRLQWRVGDDGGTPVHDITLYYRATGGDTKEVRVADESHTVSGLKCGSLYHFFATARNAIDNSESSPVVEAHTKGRPPEPPPQFQFITTNSTQATLYLTQWENGGCPITHFRVQYRKHRVNDWTTVSNSVPVHRTYAVSNLEPGQQYEVRVTAHNSAGATPATYSVATPLLHGAGDQRTPCGMIAPIDSGWDAGVMSDVTTNESLWEDPRVMVPAVVSATALIFTVITLCVCTRRSKPREEAAAEPKKSLPEVERATLVKQKPPVRTLSPEPQNLAPASPGEAMDEDVYHYASSSYQFGRMSPPPPAPSSPIRGYPQPSNTTPPTRRVDKYQSPQYHPNFPKDSSNYQKFAHSETPDVTFQNPGTPSRQIRLLQQTPAEGSRYTKQVMGMTKNAAQQQGFMAVVYQAPSLHDVDGANNMNRCGSYETLSQRTTDGDSDYGSVLPSGLIADRTLPLYQHYRQPRHKLPKQSNSQDPETNINEHCLYDKQAEQQLYQKHQLSKTKGRLGQMTNKNTPKQRPQQELPRQV</sequence>
<dbReference type="PANTHER" id="PTHR13817">
    <property type="entry name" value="TITIN"/>
    <property type="match status" value="1"/>
</dbReference>
<dbReference type="InterPro" id="IPR056754">
    <property type="entry name" value="DSCAM/DSCAML_C"/>
</dbReference>
<comment type="subcellular location">
    <subcellularLocation>
        <location evidence="1">Membrane</location>
        <topology evidence="1">Single-pass membrane protein</topology>
    </subcellularLocation>
</comment>
<organism evidence="13 14">
    <name type="scientific">Hyalella azteca</name>
    <name type="common">Amphipod</name>
    <dbReference type="NCBI Taxonomy" id="294128"/>
    <lineage>
        <taxon>Eukaryota</taxon>
        <taxon>Metazoa</taxon>
        <taxon>Ecdysozoa</taxon>
        <taxon>Arthropoda</taxon>
        <taxon>Crustacea</taxon>
        <taxon>Multicrustacea</taxon>
        <taxon>Malacostraca</taxon>
        <taxon>Eumalacostraca</taxon>
        <taxon>Peracarida</taxon>
        <taxon>Amphipoda</taxon>
        <taxon>Senticaudata</taxon>
        <taxon>Talitrida</taxon>
        <taxon>Talitroidea</taxon>
        <taxon>Hyalellidae</taxon>
        <taxon>Hyalella</taxon>
    </lineage>
</organism>
<keyword evidence="5" id="KW-0130">Cell adhesion</keyword>
<keyword evidence="7" id="KW-0472">Membrane</keyword>
<feature type="domain" description="Fibronectin type-III" evidence="12">
    <location>
        <begin position="808"/>
        <end position="902"/>
    </location>
</feature>
<protein>
    <submittedName>
        <fullName evidence="14">Down syndrome cell adhesion molecule-like protein Dscam2</fullName>
    </submittedName>
</protein>
<gene>
    <name evidence="14" type="primary">LOC108675387</name>
</gene>
<dbReference type="InterPro" id="IPR013098">
    <property type="entry name" value="Ig_I-set"/>
</dbReference>
<feature type="compositionally biased region" description="Polar residues" evidence="10">
    <location>
        <begin position="1340"/>
        <end position="1355"/>
    </location>
</feature>
<evidence type="ECO:0000256" key="8">
    <source>
        <dbReference type="ARBA" id="ARBA00023157"/>
    </source>
</evidence>
<evidence type="ECO:0000256" key="3">
    <source>
        <dbReference type="ARBA" id="ARBA00022729"/>
    </source>
</evidence>
<name>A0A979FXU6_HYAAZ</name>
<dbReference type="InterPro" id="IPR003598">
    <property type="entry name" value="Ig_sub2"/>
</dbReference>
<evidence type="ECO:0000313" key="13">
    <source>
        <dbReference type="Proteomes" id="UP000694843"/>
    </source>
</evidence>
<feature type="domain" description="Ig-like" evidence="11">
    <location>
        <begin position="258"/>
        <end position="351"/>
    </location>
</feature>
<feature type="region of interest" description="Disordered" evidence="10">
    <location>
        <begin position="786"/>
        <end position="810"/>
    </location>
</feature>
<keyword evidence="6" id="KW-1133">Transmembrane helix</keyword>
<dbReference type="Proteomes" id="UP000694843">
    <property type="component" value="Unplaced"/>
</dbReference>
<feature type="compositionally biased region" description="Basic and acidic residues" evidence="10">
    <location>
        <begin position="1246"/>
        <end position="1265"/>
    </location>
</feature>
<keyword evidence="3" id="KW-0732">Signal</keyword>
<dbReference type="PROSITE" id="PS50853">
    <property type="entry name" value="FN3"/>
    <property type="match status" value="6"/>
</dbReference>
<feature type="domain" description="Fibronectin type-III" evidence="12">
    <location>
        <begin position="413"/>
        <end position="505"/>
    </location>
</feature>
<accession>A0A979FXU6</accession>
<dbReference type="Pfam" id="PF00041">
    <property type="entry name" value="fn3"/>
    <property type="match status" value="4"/>
</dbReference>
<dbReference type="InterPro" id="IPR036179">
    <property type="entry name" value="Ig-like_dom_sf"/>
</dbReference>
<dbReference type="Pfam" id="PF25059">
    <property type="entry name" value="FN3_DSCAM-DSCAML_C"/>
    <property type="match status" value="2"/>
</dbReference>
<evidence type="ECO:0000256" key="1">
    <source>
        <dbReference type="ARBA" id="ARBA00004167"/>
    </source>
</evidence>
<dbReference type="GO" id="GO:0016020">
    <property type="term" value="C:membrane"/>
    <property type="evidence" value="ECO:0007669"/>
    <property type="project" value="UniProtKB-SubCell"/>
</dbReference>
<feature type="region of interest" description="Disordered" evidence="10">
    <location>
        <begin position="1304"/>
        <end position="1355"/>
    </location>
</feature>
<dbReference type="Gene3D" id="2.60.40.10">
    <property type="entry name" value="Immunoglobulins"/>
    <property type="match status" value="12"/>
</dbReference>
<proteinExistence type="predicted"/>
<dbReference type="SMART" id="SM00060">
    <property type="entry name" value="FN3"/>
    <property type="match status" value="6"/>
</dbReference>
<dbReference type="GeneID" id="108675387"/>
<dbReference type="Pfam" id="PF13927">
    <property type="entry name" value="Ig_3"/>
    <property type="match status" value="4"/>
</dbReference>
<feature type="compositionally biased region" description="Polar residues" evidence="10">
    <location>
        <begin position="1516"/>
        <end position="1528"/>
    </location>
</feature>
<evidence type="ECO:0000256" key="4">
    <source>
        <dbReference type="ARBA" id="ARBA00022737"/>
    </source>
</evidence>
<reference evidence="14" key="1">
    <citation type="submission" date="2025-08" db="UniProtKB">
        <authorList>
            <consortium name="RefSeq"/>
        </authorList>
    </citation>
    <scope>IDENTIFICATION</scope>
</reference>
<keyword evidence="13" id="KW-1185">Reference proteome</keyword>
<dbReference type="InterPro" id="IPR007110">
    <property type="entry name" value="Ig-like_dom"/>
</dbReference>
<feature type="region of interest" description="Disordered" evidence="10">
    <location>
        <begin position="1505"/>
        <end position="1535"/>
    </location>
</feature>
<feature type="domain" description="Fibronectin type-III" evidence="12">
    <location>
        <begin position="1088"/>
        <end position="1182"/>
    </location>
</feature>
<dbReference type="RefSeq" id="XP_047741115.1">
    <property type="nucleotide sequence ID" value="XM_047885159.1"/>
</dbReference>
<evidence type="ECO:0000256" key="6">
    <source>
        <dbReference type="ARBA" id="ARBA00022989"/>
    </source>
</evidence>
<dbReference type="GO" id="GO:0030154">
    <property type="term" value="P:cell differentiation"/>
    <property type="evidence" value="ECO:0007669"/>
    <property type="project" value="UniProtKB-ARBA"/>
</dbReference>
<evidence type="ECO:0000256" key="2">
    <source>
        <dbReference type="ARBA" id="ARBA00022692"/>
    </source>
</evidence>
<feature type="domain" description="Fibronectin type-III" evidence="12">
    <location>
        <begin position="993"/>
        <end position="1084"/>
    </location>
</feature>
<keyword evidence="9" id="KW-0393">Immunoglobulin domain</keyword>
<evidence type="ECO:0000256" key="7">
    <source>
        <dbReference type="ARBA" id="ARBA00023136"/>
    </source>
</evidence>
<keyword evidence="2" id="KW-0812">Transmembrane</keyword>
<feature type="domain" description="Ig-like" evidence="11">
    <location>
        <begin position="1"/>
        <end position="83"/>
    </location>
</feature>
<dbReference type="PANTHER" id="PTHR13817:SF166">
    <property type="entry name" value="NEURONAL IGCAM-RELATED"/>
    <property type="match status" value="1"/>
</dbReference>
<evidence type="ECO:0000256" key="9">
    <source>
        <dbReference type="ARBA" id="ARBA00023319"/>
    </source>
</evidence>
<keyword evidence="4" id="KW-0677">Repeat</keyword>
<dbReference type="OrthoDB" id="6369888at2759"/>
<dbReference type="CDD" id="cd00063">
    <property type="entry name" value="FN3"/>
    <property type="match status" value="6"/>
</dbReference>
<dbReference type="InterPro" id="IPR003599">
    <property type="entry name" value="Ig_sub"/>
</dbReference>
<feature type="region of interest" description="Disordered" evidence="10">
    <location>
        <begin position="1245"/>
        <end position="1292"/>
    </location>
</feature>